<name>A0A1H0BRU2_9BACT</name>
<dbReference type="Proteomes" id="UP000199602">
    <property type="component" value="Unassembled WGS sequence"/>
</dbReference>
<protein>
    <submittedName>
        <fullName evidence="3">Uncharacterized protein</fullName>
    </submittedName>
</protein>
<feature type="coiled-coil region" evidence="1">
    <location>
        <begin position="23"/>
        <end position="75"/>
    </location>
</feature>
<dbReference type="RefSeq" id="WP_092063605.1">
    <property type="nucleotide sequence ID" value="NZ_FNIN01000002.1"/>
</dbReference>
<evidence type="ECO:0000313" key="4">
    <source>
        <dbReference type="Proteomes" id="UP000199602"/>
    </source>
</evidence>
<accession>A0A1H0BRU2</accession>
<sequence>MNFILYFILLLAIISFWVIGFIYIKKQNQILAKENELAILKAKTRYKTQTLEQQKKQLQAKLKDIQKKLKQINSEQPS</sequence>
<keyword evidence="1" id="KW-0175">Coiled coil</keyword>
<reference evidence="3 4" key="1">
    <citation type="submission" date="2016-10" db="EMBL/GenBank/DDBJ databases">
        <authorList>
            <person name="de Groot N.N."/>
        </authorList>
    </citation>
    <scope>NUCLEOTIDE SEQUENCE [LARGE SCALE GENOMIC DNA]</scope>
    <source>
        <strain evidence="3 4">DSM 15269</strain>
    </source>
</reference>
<gene>
    <name evidence="3" type="ORF">SAMN04488516_102268</name>
</gene>
<dbReference type="AlphaFoldDB" id="A0A1H0BRU2"/>
<dbReference type="STRING" id="206665.SAMN04488516_102268"/>
<keyword evidence="4" id="KW-1185">Reference proteome</keyword>
<evidence type="ECO:0000256" key="1">
    <source>
        <dbReference type="SAM" id="Coils"/>
    </source>
</evidence>
<keyword evidence="2" id="KW-1133">Transmembrane helix</keyword>
<feature type="transmembrane region" description="Helical" evidence="2">
    <location>
        <begin position="6"/>
        <end position="24"/>
    </location>
</feature>
<evidence type="ECO:0000256" key="2">
    <source>
        <dbReference type="SAM" id="Phobius"/>
    </source>
</evidence>
<dbReference type="EMBL" id="FNIN01000002">
    <property type="protein sequence ID" value="SDN48307.1"/>
    <property type="molecule type" value="Genomic_DNA"/>
</dbReference>
<organism evidence="3 4">
    <name type="scientific">Desulfonauticus submarinus</name>
    <dbReference type="NCBI Taxonomy" id="206665"/>
    <lineage>
        <taxon>Bacteria</taxon>
        <taxon>Pseudomonadati</taxon>
        <taxon>Thermodesulfobacteriota</taxon>
        <taxon>Desulfovibrionia</taxon>
        <taxon>Desulfovibrionales</taxon>
        <taxon>Desulfonauticaceae</taxon>
        <taxon>Desulfonauticus</taxon>
    </lineage>
</organism>
<keyword evidence="2" id="KW-0812">Transmembrane</keyword>
<evidence type="ECO:0000313" key="3">
    <source>
        <dbReference type="EMBL" id="SDN48307.1"/>
    </source>
</evidence>
<proteinExistence type="predicted"/>
<keyword evidence="2" id="KW-0472">Membrane</keyword>